<dbReference type="Pfam" id="PF09981">
    <property type="entry name" value="DUF2218"/>
    <property type="match status" value="1"/>
</dbReference>
<keyword evidence="2" id="KW-1185">Reference proteome</keyword>
<evidence type="ECO:0000313" key="2">
    <source>
        <dbReference type="Proteomes" id="UP000601223"/>
    </source>
</evidence>
<evidence type="ECO:0008006" key="3">
    <source>
        <dbReference type="Google" id="ProtNLM"/>
    </source>
</evidence>
<reference evidence="1 2" key="1">
    <citation type="submission" date="2021-01" db="EMBL/GenBank/DDBJ databases">
        <title>Whole genome shotgun sequence of Catellatospora bangladeshensis NBRC 107357.</title>
        <authorList>
            <person name="Komaki H."/>
            <person name="Tamura T."/>
        </authorList>
    </citation>
    <scope>NUCLEOTIDE SEQUENCE [LARGE SCALE GENOMIC DNA]</scope>
    <source>
        <strain evidence="1 2">NBRC 107357</strain>
    </source>
</reference>
<sequence length="98" mass="10540">MMITEGSAPTERAGRYLKQVLSHFSHKIEVELAEDRGTAVFGAGRAELTATPEALVVRIEAADAEQAATVERVIVSHAERFGEKDGLKFGQFTPVVAA</sequence>
<dbReference type="Gene3D" id="3.30.310.50">
    <property type="entry name" value="Alpha-D-phosphohexomutase, C-terminal domain"/>
    <property type="match status" value="1"/>
</dbReference>
<comment type="caution">
    <text evidence="1">The sequence shown here is derived from an EMBL/GenBank/DDBJ whole genome shotgun (WGS) entry which is preliminary data.</text>
</comment>
<evidence type="ECO:0000313" key="1">
    <source>
        <dbReference type="EMBL" id="GIF82476.1"/>
    </source>
</evidence>
<dbReference type="InterPro" id="IPR014543">
    <property type="entry name" value="UCP028291"/>
</dbReference>
<dbReference type="AlphaFoldDB" id="A0A8J3JDN8"/>
<dbReference type="RefSeq" id="WP_203747740.1">
    <property type="nucleotide sequence ID" value="NZ_BONF01000020.1"/>
</dbReference>
<name>A0A8J3JDN8_9ACTN</name>
<protein>
    <recommendedName>
        <fullName evidence="3">DUF2218 domain-containing protein</fullName>
    </recommendedName>
</protein>
<proteinExistence type="predicted"/>
<gene>
    <name evidence="1" type="ORF">Cba03nite_38250</name>
</gene>
<accession>A0A8J3JDN8</accession>
<organism evidence="1 2">
    <name type="scientific">Catellatospora bangladeshensis</name>
    <dbReference type="NCBI Taxonomy" id="310355"/>
    <lineage>
        <taxon>Bacteria</taxon>
        <taxon>Bacillati</taxon>
        <taxon>Actinomycetota</taxon>
        <taxon>Actinomycetes</taxon>
        <taxon>Micromonosporales</taxon>
        <taxon>Micromonosporaceae</taxon>
        <taxon>Catellatospora</taxon>
    </lineage>
</organism>
<dbReference type="Proteomes" id="UP000601223">
    <property type="component" value="Unassembled WGS sequence"/>
</dbReference>
<dbReference type="EMBL" id="BONF01000020">
    <property type="protein sequence ID" value="GIF82476.1"/>
    <property type="molecule type" value="Genomic_DNA"/>
</dbReference>